<evidence type="ECO:0008006" key="3">
    <source>
        <dbReference type="Google" id="ProtNLM"/>
    </source>
</evidence>
<name>A0A9X1NUZ1_9HYPH</name>
<reference evidence="1" key="1">
    <citation type="submission" date="2021-12" db="EMBL/GenBank/DDBJ databases">
        <authorList>
            <person name="Li Y."/>
        </authorList>
    </citation>
    <scope>NUCLEOTIDE SEQUENCE</scope>
    <source>
        <strain evidence="1">DKSPLA3</strain>
    </source>
</reference>
<dbReference type="EMBL" id="JAJOZR010000012">
    <property type="protein sequence ID" value="MCD7110978.1"/>
    <property type="molecule type" value="Genomic_DNA"/>
</dbReference>
<accession>A0A9X1NUZ1</accession>
<proteinExistence type="predicted"/>
<dbReference type="RefSeq" id="WP_231816098.1">
    <property type="nucleotide sequence ID" value="NZ_JAJOZR010000012.1"/>
</dbReference>
<protein>
    <recommendedName>
        <fullName evidence="3">Phosphodiesterase</fullName>
    </recommendedName>
</protein>
<organism evidence="1 2">
    <name type="scientific">Rhizobium quercicola</name>
    <dbReference type="NCBI Taxonomy" id="2901226"/>
    <lineage>
        <taxon>Bacteria</taxon>
        <taxon>Pseudomonadati</taxon>
        <taxon>Pseudomonadota</taxon>
        <taxon>Alphaproteobacteria</taxon>
        <taxon>Hyphomicrobiales</taxon>
        <taxon>Rhizobiaceae</taxon>
        <taxon>Rhizobium/Agrobacterium group</taxon>
        <taxon>Rhizobium</taxon>
    </lineage>
</organism>
<evidence type="ECO:0000313" key="2">
    <source>
        <dbReference type="Proteomes" id="UP001139089"/>
    </source>
</evidence>
<dbReference type="Gene3D" id="3.20.20.190">
    <property type="entry name" value="Phosphatidylinositol (PI) phosphodiesterase"/>
    <property type="match status" value="1"/>
</dbReference>
<evidence type="ECO:0000313" key="1">
    <source>
        <dbReference type="EMBL" id="MCD7110978.1"/>
    </source>
</evidence>
<sequence>MKILAHRGWWHAPAEKNTEAAFRRAFEHGFGVETDVRDQNGLLKISHDMPIGDSGMDLDGFLDLHKAHAQAGAIALNIKADGLQGAIRSALDRSGVSDLFCFDMAVPDALGYLRAGFSSYTRHSEIEPVPAFYDRADGVWLDAFFDDWITPDIIERHRAAGKKVALVSPELHGRDPAAAWALWRGLRGDDLSICTDLPDRAAEFLDIAPGGPNGGKS</sequence>
<gene>
    <name evidence="1" type="ORF">LRX75_18245</name>
</gene>
<comment type="caution">
    <text evidence="1">The sequence shown here is derived from an EMBL/GenBank/DDBJ whole genome shotgun (WGS) entry which is preliminary data.</text>
</comment>
<dbReference type="InterPro" id="IPR017946">
    <property type="entry name" value="PLC-like_Pdiesterase_TIM-brl"/>
</dbReference>
<dbReference type="AlphaFoldDB" id="A0A9X1NUZ1"/>
<dbReference type="Proteomes" id="UP001139089">
    <property type="component" value="Unassembled WGS sequence"/>
</dbReference>
<dbReference type="SUPFAM" id="SSF51695">
    <property type="entry name" value="PLC-like phosphodiesterases"/>
    <property type="match status" value="1"/>
</dbReference>
<dbReference type="GO" id="GO:0006629">
    <property type="term" value="P:lipid metabolic process"/>
    <property type="evidence" value="ECO:0007669"/>
    <property type="project" value="InterPro"/>
</dbReference>
<dbReference type="GO" id="GO:0008081">
    <property type="term" value="F:phosphoric diester hydrolase activity"/>
    <property type="evidence" value="ECO:0007669"/>
    <property type="project" value="InterPro"/>
</dbReference>
<keyword evidence="2" id="KW-1185">Reference proteome</keyword>